<dbReference type="InterPro" id="IPR004046">
    <property type="entry name" value="GST_C"/>
</dbReference>
<dbReference type="GO" id="GO:0016034">
    <property type="term" value="F:maleylacetoacetate isomerase activity"/>
    <property type="evidence" value="ECO:0007669"/>
    <property type="project" value="TreeGrafter"/>
</dbReference>
<dbReference type="PROSITE" id="PS50404">
    <property type="entry name" value="GST_NTER"/>
    <property type="match status" value="1"/>
</dbReference>
<organism evidence="3 4">
    <name type="scientific">Teratosphaeria destructans</name>
    <dbReference type="NCBI Taxonomy" id="418781"/>
    <lineage>
        <taxon>Eukaryota</taxon>
        <taxon>Fungi</taxon>
        <taxon>Dikarya</taxon>
        <taxon>Ascomycota</taxon>
        <taxon>Pezizomycotina</taxon>
        <taxon>Dothideomycetes</taxon>
        <taxon>Dothideomycetidae</taxon>
        <taxon>Mycosphaerellales</taxon>
        <taxon>Teratosphaeriaceae</taxon>
        <taxon>Teratosphaeria</taxon>
    </lineage>
</organism>
<evidence type="ECO:0000259" key="2">
    <source>
        <dbReference type="PROSITE" id="PS50405"/>
    </source>
</evidence>
<reference evidence="3 4" key="2">
    <citation type="journal article" date="2021" name="Curr. Genet.">
        <title>Genetic response to nitrogen starvation in the aggressive Eucalyptus foliar pathogen Teratosphaeria destructans.</title>
        <authorList>
            <person name="Havenga M."/>
            <person name="Wingfield B.D."/>
            <person name="Wingfield M.J."/>
            <person name="Dreyer L.L."/>
            <person name="Roets F."/>
            <person name="Aylward J."/>
        </authorList>
    </citation>
    <scope>NUCLEOTIDE SEQUENCE [LARGE SCALE GENOMIC DNA]</scope>
    <source>
        <strain evidence="3">CMW44962</strain>
    </source>
</reference>
<dbReference type="CDD" id="cd00299">
    <property type="entry name" value="GST_C_family"/>
    <property type="match status" value="1"/>
</dbReference>
<feature type="domain" description="GST N-terminal" evidence="1">
    <location>
        <begin position="6"/>
        <end position="87"/>
    </location>
</feature>
<dbReference type="CDD" id="cd00570">
    <property type="entry name" value="GST_N_family"/>
    <property type="match status" value="1"/>
</dbReference>
<dbReference type="InterPro" id="IPR010987">
    <property type="entry name" value="Glutathione-S-Trfase_C-like"/>
</dbReference>
<dbReference type="GO" id="GO:0006749">
    <property type="term" value="P:glutathione metabolic process"/>
    <property type="evidence" value="ECO:0007669"/>
    <property type="project" value="TreeGrafter"/>
</dbReference>
<dbReference type="PANTHER" id="PTHR42673:SF4">
    <property type="entry name" value="MALEYLACETOACETATE ISOMERASE"/>
    <property type="match status" value="1"/>
</dbReference>
<dbReference type="PROSITE" id="PS50405">
    <property type="entry name" value="GST_CTER"/>
    <property type="match status" value="1"/>
</dbReference>
<gene>
    <name evidence="3" type="ORF">Tdes44962_MAKER05331</name>
</gene>
<feature type="domain" description="GST C-terminal" evidence="2">
    <location>
        <begin position="92"/>
        <end position="224"/>
    </location>
</feature>
<dbReference type="GO" id="GO:0006559">
    <property type="term" value="P:L-phenylalanine catabolic process"/>
    <property type="evidence" value="ECO:0007669"/>
    <property type="project" value="TreeGrafter"/>
</dbReference>
<dbReference type="GO" id="GO:0004364">
    <property type="term" value="F:glutathione transferase activity"/>
    <property type="evidence" value="ECO:0007669"/>
    <property type="project" value="TreeGrafter"/>
</dbReference>
<dbReference type="SFLD" id="SFLDS00019">
    <property type="entry name" value="Glutathione_Transferase_(cytos"/>
    <property type="match status" value="1"/>
</dbReference>
<dbReference type="OrthoDB" id="249703at2759"/>
<dbReference type="InterPro" id="IPR036282">
    <property type="entry name" value="Glutathione-S-Trfase_C_sf"/>
</dbReference>
<evidence type="ECO:0000313" key="4">
    <source>
        <dbReference type="Proteomes" id="UP001138500"/>
    </source>
</evidence>
<comment type="caution">
    <text evidence="3">The sequence shown here is derived from an EMBL/GenBank/DDBJ whole genome shotgun (WGS) entry which is preliminary data.</text>
</comment>
<sequence length="269" mass="30335">MSYPSSKLFLHDHPVSSYAQKIRLALREKDIPFDKATPKSLGSGQAVPDLESANPRIEVPALEDGDFKIFDSTIIMAYLEEKYPATPLLPQGAKARAEARMIEEVVDTHYEAINWGYGEVVWAQRATGDLKDKLLKEIASQTSTIQLWLAEKLGDKPYFNGDVFGYADICVAPVLNRSVHYGLELATQSLVQWLARIKDRQTVNETFAEMEEGAKNMSAMMKQFFVEGPGKREYRDHRLEWMIKSGGLSVVEEGLKKGNVRFGWPRASF</sequence>
<dbReference type="SUPFAM" id="SSF52833">
    <property type="entry name" value="Thioredoxin-like"/>
    <property type="match status" value="1"/>
</dbReference>
<dbReference type="Gene3D" id="3.40.30.10">
    <property type="entry name" value="Glutaredoxin"/>
    <property type="match status" value="1"/>
</dbReference>
<name>A0A9W7VYS1_9PEZI</name>
<dbReference type="InterPro" id="IPR004045">
    <property type="entry name" value="Glutathione_S-Trfase_N"/>
</dbReference>
<reference evidence="3 4" key="1">
    <citation type="journal article" date="2018" name="IMA Fungus">
        <title>IMA Genome-F 10: Nine draft genome sequences of Claviceps purpurea s.lat., including C. arundinis, C. humidiphila, and C. cf. spartinae, pseudomolecules for the pitch canker pathogen Fusarium circinatum, draft genome of Davidsoniella eucalypti, Grosmannia galeiformis, Quambalaria eucalypti, and Teratosphaeria destructans.</title>
        <authorList>
            <person name="Wingfield B.D."/>
            <person name="Liu M."/>
            <person name="Nguyen H.D."/>
            <person name="Lane F.A."/>
            <person name="Morgan S.W."/>
            <person name="De Vos L."/>
            <person name="Wilken P.M."/>
            <person name="Duong T.A."/>
            <person name="Aylward J."/>
            <person name="Coetzee M.P."/>
            <person name="Dadej K."/>
            <person name="De Beer Z.W."/>
            <person name="Findlay W."/>
            <person name="Havenga M."/>
            <person name="Kolarik M."/>
            <person name="Menzies J.G."/>
            <person name="Naidoo K."/>
            <person name="Pochopski O."/>
            <person name="Shoukouhi P."/>
            <person name="Santana Q.C."/>
            <person name="Seifert K.A."/>
            <person name="Soal N."/>
            <person name="Steenkamp E.T."/>
            <person name="Tatham C.T."/>
            <person name="van der Nest M.A."/>
            <person name="Wingfield M.J."/>
        </authorList>
    </citation>
    <scope>NUCLEOTIDE SEQUENCE [LARGE SCALE GENOMIC DNA]</scope>
    <source>
        <strain evidence="3">CMW44962</strain>
    </source>
</reference>
<dbReference type="SFLD" id="SFLDG00358">
    <property type="entry name" value="Main_(cytGST)"/>
    <property type="match status" value="1"/>
</dbReference>
<keyword evidence="4" id="KW-1185">Reference proteome</keyword>
<dbReference type="InterPro" id="IPR040079">
    <property type="entry name" value="Glutathione_S-Trfase"/>
</dbReference>
<dbReference type="PANTHER" id="PTHR42673">
    <property type="entry name" value="MALEYLACETOACETATE ISOMERASE"/>
    <property type="match status" value="1"/>
</dbReference>
<dbReference type="Gene3D" id="1.20.1050.10">
    <property type="match status" value="1"/>
</dbReference>
<evidence type="ECO:0000259" key="1">
    <source>
        <dbReference type="PROSITE" id="PS50404"/>
    </source>
</evidence>
<dbReference type="InterPro" id="IPR036249">
    <property type="entry name" value="Thioredoxin-like_sf"/>
</dbReference>
<dbReference type="EMBL" id="RIBY02002345">
    <property type="protein sequence ID" value="KAH9818566.1"/>
    <property type="molecule type" value="Genomic_DNA"/>
</dbReference>
<proteinExistence type="predicted"/>
<dbReference type="SUPFAM" id="SSF47616">
    <property type="entry name" value="GST C-terminal domain-like"/>
    <property type="match status" value="1"/>
</dbReference>
<evidence type="ECO:0000313" key="3">
    <source>
        <dbReference type="EMBL" id="KAH9818566.1"/>
    </source>
</evidence>
<dbReference type="Pfam" id="PF13417">
    <property type="entry name" value="GST_N_3"/>
    <property type="match status" value="1"/>
</dbReference>
<dbReference type="Pfam" id="PF00043">
    <property type="entry name" value="GST_C"/>
    <property type="match status" value="1"/>
</dbReference>
<dbReference type="AlphaFoldDB" id="A0A9W7VYS1"/>
<accession>A0A9W7VYS1</accession>
<protein>
    <submittedName>
        <fullName evidence="3">Glutathione S-transferase</fullName>
    </submittedName>
</protein>
<dbReference type="Proteomes" id="UP001138500">
    <property type="component" value="Unassembled WGS sequence"/>
</dbReference>